<dbReference type="Gene3D" id="3.40.50.2000">
    <property type="entry name" value="Glycogen Phosphorylase B"/>
    <property type="match status" value="1"/>
</dbReference>
<dbReference type="SUPFAM" id="SSF53756">
    <property type="entry name" value="UDP-Glycosyltransferase/glycogen phosphorylase"/>
    <property type="match status" value="1"/>
</dbReference>
<gene>
    <name evidence="1" type="ORF">SASPL_108168</name>
</gene>
<dbReference type="Proteomes" id="UP000298416">
    <property type="component" value="Unassembled WGS sequence"/>
</dbReference>
<dbReference type="GO" id="GO:1901135">
    <property type="term" value="P:carbohydrate derivative metabolic process"/>
    <property type="evidence" value="ECO:0007669"/>
    <property type="project" value="UniProtKB-ARBA"/>
</dbReference>
<name>A0A8X9A5Z2_SALSN</name>
<reference evidence="1" key="1">
    <citation type="submission" date="2018-01" db="EMBL/GenBank/DDBJ databases">
        <authorList>
            <person name="Mao J.F."/>
        </authorList>
    </citation>
    <scope>NUCLEOTIDE SEQUENCE</scope>
    <source>
        <strain evidence="1">Huo1</strain>
        <tissue evidence="1">Leaf</tissue>
    </source>
</reference>
<organism evidence="1">
    <name type="scientific">Salvia splendens</name>
    <name type="common">Scarlet sage</name>
    <dbReference type="NCBI Taxonomy" id="180675"/>
    <lineage>
        <taxon>Eukaryota</taxon>
        <taxon>Viridiplantae</taxon>
        <taxon>Streptophyta</taxon>
        <taxon>Embryophyta</taxon>
        <taxon>Tracheophyta</taxon>
        <taxon>Spermatophyta</taxon>
        <taxon>Magnoliopsida</taxon>
        <taxon>eudicotyledons</taxon>
        <taxon>Gunneridae</taxon>
        <taxon>Pentapetalae</taxon>
        <taxon>asterids</taxon>
        <taxon>lamiids</taxon>
        <taxon>Lamiales</taxon>
        <taxon>Lamiaceae</taxon>
        <taxon>Nepetoideae</taxon>
        <taxon>Mentheae</taxon>
        <taxon>Salviinae</taxon>
        <taxon>Salvia</taxon>
        <taxon>Salvia subgen. Calosphace</taxon>
        <taxon>core Calosphace</taxon>
    </lineage>
</organism>
<protein>
    <submittedName>
        <fullName evidence="1">Uncharacterized protein</fullName>
    </submittedName>
</protein>
<dbReference type="PANTHER" id="PTHR48044:SF22">
    <property type="entry name" value="GLYCOSYLTRANSFERASE"/>
    <property type="match status" value="1"/>
</dbReference>
<sequence>MGPFNPAKISRKSDHECLKWLNKQPKNSVIFISFGTTTTFSEEQMGEIAAGLERSKQRFIWVVRGADRGDIFTGNSQQNQQQLPEGFEERVGRRGIVDIGAPVDGGFHELLRLEFMLGEHH</sequence>
<proteinExistence type="predicted"/>
<dbReference type="GO" id="GO:0008194">
    <property type="term" value="F:UDP-glycosyltransferase activity"/>
    <property type="evidence" value="ECO:0007669"/>
    <property type="project" value="UniProtKB-ARBA"/>
</dbReference>
<keyword evidence="2" id="KW-1185">Reference proteome</keyword>
<reference evidence="1" key="2">
    <citation type="submission" date="2020-08" db="EMBL/GenBank/DDBJ databases">
        <title>Plant Genome Project.</title>
        <authorList>
            <person name="Zhang R.-G."/>
        </authorList>
    </citation>
    <scope>NUCLEOTIDE SEQUENCE</scope>
    <source>
        <strain evidence="1">Huo1</strain>
        <tissue evidence="1">Leaf</tissue>
    </source>
</reference>
<dbReference type="AlphaFoldDB" id="A0A8X9A5Z2"/>
<dbReference type="EMBL" id="PNBA02000003">
    <property type="protein sequence ID" value="KAG6430107.1"/>
    <property type="molecule type" value="Genomic_DNA"/>
</dbReference>
<comment type="caution">
    <text evidence="1">The sequence shown here is derived from an EMBL/GenBank/DDBJ whole genome shotgun (WGS) entry which is preliminary data.</text>
</comment>
<evidence type="ECO:0000313" key="2">
    <source>
        <dbReference type="Proteomes" id="UP000298416"/>
    </source>
</evidence>
<evidence type="ECO:0000313" key="1">
    <source>
        <dbReference type="EMBL" id="KAG6430107.1"/>
    </source>
</evidence>
<accession>A0A8X9A5Z2</accession>
<dbReference type="PANTHER" id="PTHR48044">
    <property type="entry name" value="GLYCOSYLTRANSFERASE"/>
    <property type="match status" value="1"/>
</dbReference>